<reference evidence="4 5" key="1">
    <citation type="submission" date="2019-12" db="EMBL/GenBank/DDBJ databases">
        <title>Nocardia sp. nov. ET3-3 isolated from soil.</title>
        <authorList>
            <person name="Kanchanasin P."/>
            <person name="Tanasupawat S."/>
            <person name="Yuki M."/>
            <person name="Kudo T."/>
        </authorList>
    </citation>
    <scope>NUCLEOTIDE SEQUENCE [LARGE SCALE GENOMIC DNA]</scope>
    <source>
        <strain evidence="4 5">ET3-3</strain>
    </source>
</reference>
<name>A0A7K1UTJ9_9NOCA</name>
<proteinExistence type="predicted"/>
<dbReference type="PANTHER" id="PTHR32208:SF21">
    <property type="entry name" value="LOW QUALITY PROTEIN: ALDEHYDE OXIDASE GLOX-LIKE"/>
    <property type="match status" value="1"/>
</dbReference>
<dbReference type="SUPFAM" id="SSF81296">
    <property type="entry name" value="E set domains"/>
    <property type="match status" value="1"/>
</dbReference>
<feature type="domain" description="Galactose oxidase-like Early set" evidence="2">
    <location>
        <begin position="606"/>
        <end position="706"/>
    </location>
</feature>
<evidence type="ECO:0000313" key="4">
    <source>
        <dbReference type="EMBL" id="MVU77692.1"/>
    </source>
</evidence>
<dbReference type="Pfam" id="PF21110">
    <property type="entry name" value="GlxA"/>
    <property type="match status" value="1"/>
</dbReference>
<dbReference type="InterPro" id="IPR015202">
    <property type="entry name" value="GO-like_E_set"/>
</dbReference>
<organism evidence="4 5">
    <name type="scientific">Nocardia terrae</name>
    <dbReference type="NCBI Taxonomy" id="2675851"/>
    <lineage>
        <taxon>Bacteria</taxon>
        <taxon>Bacillati</taxon>
        <taxon>Actinomycetota</taxon>
        <taxon>Actinomycetes</taxon>
        <taxon>Mycobacteriales</taxon>
        <taxon>Nocardiaceae</taxon>
        <taxon>Nocardia</taxon>
    </lineage>
</organism>
<dbReference type="CDD" id="cd02851">
    <property type="entry name" value="E_set_GO_C"/>
    <property type="match status" value="1"/>
</dbReference>
<accession>A0A7K1UTJ9</accession>
<keyword evidence="5" id="KW-1185">Reference proteome</keyword>
<keyword evidence="1" id="KW-0472">Membrane</keyword>
<dbReference type="SUPFAM" id="SSF50965">
    <property type="entry name" value="Galactose oxidase, central domain"/>
    <property type="match status" value="2"/>
</dbReference>
<feature type="transmembrane region" description="Helical" evidence="1">
    <location>
        <begin position="68"/>
        <end position="90"/>
    </location>
</feature>
<dbReference type="AlphaFoldDB" id="A0A7K1UTJ9"/>
<dbReference type="Proteomes" id="UP000466794">
    <property type="component" value="Unassembled WGS sequence"/>
</dbReference>
<dbReference type="InterPro" id="IPR014756">
    <property type="entry name" value="Ig_E-set"/>
</dbReference>
<dbReference type="PANTHER" id="PTHR32208">
    <property type="entry name" value="SECRETED PROTEIN-RELATED"/>
    <property type="match status" value="1"/>
</dbReference>
<keyword evidence="1" id="KW-0812">Transmembrane</keyword>
<keyword evidence="1" id="KW-1133">Transmembrane helix</keyword>
<comment type="caution">
    <text evidence="4">The sequence shown here is derived from an EMBL/GenBank/DDBJ whole genome shotgun (WGS) entry which is preliminary data.</text>
</comment>
<dbReference type="GO" id="GO:0005975">
    <property type="term" value="P:carbohydrate metabolic process"/>
    <property type="evidence" value="ECO:0007669"/>
    <property type="project" value="UniProtKB-ARBA"/>
</dbReference>
<gene>
    <name evidence="4" type="ORF">GPX89_10615</name>
</gene>
<dbReference type="Gene3D" id="2.130.10.80">
    <property type="entry name" value="Galactose oxidase/kelch, beta-propeller"/>
    <property type="match status" value="2"/>
</dbReference>
<protein>
    <submittedName>
        <fullName evidence="4">DUF1929 domain-containing protein</fullName>
    </submittedName>
</protein>
<evidence type="ECO:0000259" key="2">
    <source>
        <dbReference type="Pfam" id="PF09118"/>
    </source>
</evidence>
<dbReference type="InterPro" id="IPR049305">
    <property type="entry name" value="GlxA-like_b-barrel"/>
</dbReference>
<evidence type="ECO:0000256" key="1">
    <source>
        <dbReference type="SAM" id="Phobius"/>
    </source>
</evidence>
<dbReference type="InterPro" id="IPR011043">
    <property type="entry name" value="Gal_Oxase/kelch_b-propeller"/>
</dbReference>
<dbReference type="InterPro" id="IPR037293">
    <property type="entry name" value="Gal_Oxidase_central_sf"/>
</dbReference>
<dbReference type="Pfam" id="PF09118">
    <property type="entry name" value="GO-like_E_set"/>
    <property type="match status" value="1"/>
</dbReference>
<sequence>MGGPGHSHVAAVRGVDLGRATAGVAAQSAVRGLDPTPQIPCGNGIRDARGARGGAGVLKQTPTRFVRWVVTAVVVGTLAIATTATVAALYHRFQHNRLINSDDYKAKYGKWEVVTLPKDIDANIIHSIVLPTGKVLLIAGSGNDHHNSDKGIYNSLIFDPETRTAKRIDTPVDLFCSDHAYLADGTILIAGGTGSYEVLPENLTHAGGYMTIRNEDPDHPGVVPKGTTFTGKDSGKVYRSDRDITVPPAAKDPVTYKVSATDRNVYVSADATGTDGVWDHNDHYMIGGLSFAAQQNLYGFAPEMALKKKEYQGIDASYLFNPWTETYEAVGNMNYARWYPTLTRLADGKVMVTSGLDGSGRILDGQTEIYDPATRAWVERDDLRRILPTYPAVFQTASPDLLFFSGPTTGWGPAEEHRDPGLWNLADNSFQPLPGIRDPNMLETGSSTWLGPVQDQRLLVVGGGGVGDSDLSTGRIDIVDLKAAQPRFEPLAVLPQGTRYPNLVPLPSGDVFITNGAHDYRGRGSSDILAAFLLDQQGGLHPMADPTVGRDYHSTAVLLPSGQIMTEGSNPLFADKKNTLPGKFERRIEIYTPPYLYKPDGGTVARPVITGGPTEIRRGENFEYTVGSTLAEVPAAADIKYMRLIAPAAITHVTDTNEKVIDLPVTRTDSGLSVAVPDNSAIAPSGYYMLFAVDAAGVPGVAKWVHLG</sequence>
<feature type="domain" description="GlxA-like beta barrel" evidence="3">
    <location>
        <begin position="205"/>
        <end position="302"/>
    </location>
</feature>
<dbReference type="InterPro" id="IPR013783">
    <property type="entry name" value="Ig-like_fold"/>
</dbReference>
<evidence type="ECO:0000313" key="5">
    <source>
        <dbReference type="Proteomes" id="UP000466794"/>
    </source>
</evidence>
<evidence type="ECO:0000259" key="3">
    <source>
        <dbReference type="Pfam" id="PF21110"/>
    </source>
</evidence>
<dbReference type="EMBL" id="WRPP01000002">
    <property type="protein sequence ID" value="MVU77692.1"/>
    <property type="molecule type" value="Genomic_DNA"/>
</dbReference>
<dbReference type="Gene3D" id="2.60.40.10">
    <property type="entry name" value="Immunoglobulins"/>
    <property type="match status" value="1"/>
</dbReference>